<comment type="caution">
    <text evidence="2">The sequence shown here is derived from an EMBL/GenBank/DDBJ whole genome shotgun (WGS) entry which is preliminary data.</text>
</comment>
<dbReference type="RefSeq" id="WP_066866208.1">
    <property type="nucleotide sequence ID" value="NZ_CABKVV010000014.1"/>
</dbReference>
<organism evidence="2 3">
    <name type="scientific">Neglectibacter timonensis</name>
    <dbReference type="NCBI Taxonomy" id="1776382"/>
    <lineage>
        <taxon>Bacteria</taxon>
        <taxon>Bacillati</taxon>
        <taxon>Bacillota</taxon>
        <taxon>Clostridia</taxon>
        <taxon>Eubacteriales</taxon>
        <taxon>Oscillospiraceae</taxon>
        <taxon>Neglectibacter</taxon>
    </lineage>
</organism>
<dbReference type="PANTHER" id="PTHR36928">
    <property type="entry name" value="PHOSPHATASE YCDX-RELATED"/>
    <property type="match status" value="1"/>
</dbReference>
<protein>
    <submittedName>
        <fullName evidence="2">PHP domain-containing protein</fullName>
    </submittedName>
</protein>
<sequence>MYQIKVDPHTHSIFSEHAFSTISENAACAAEIGLEAIGMSEHFNSLLTPIRADGMPAWGAMMNMAALPRKIHGVTILASVEIDIVDFQGNLAFWNDFPPDGFRDGGNECRSLCDMLLDTRDYAIASVHSFPGRDSGSVIQHTEMYCNVLRNPKVHIIGHPGRAGLRFDRKEVCKTARDCGKLIEINNLSFQADLAVQKECRKIAETCAELGVGIVVSSDAHSAYSVGHFERALNMLEEIHFPEELVANRSLTGFLRAVGRTEP</sequence>
<dbReference type="InterPro" id="IPR016195">
    <property type="entry name" value="Pol/histidinol_Pase-like"/>
</dbReference>
<dbReference type="GeneID" id="90533263"/>
<evidence type="ECO:0000313" key="2">
    <source>
        <dbReference type="EMBL" id="MCQ4840158.1"/>
    </source>
</evidence>
<dbReference type="Gene3D" id="3.20.20.140">
    <property type="entry name" value="Metal-dependent hydrolases"/>
    <property type="match status" value="1"/>
</dbReference>
<dbReference type="SUPFAM" id="SSF89550">
    <property type="entry name" value="PHP domain-like"/>
    <property type="match status" value="1"/>
</dbReference>
<dbReference type="InterPro" id="IPR050243">
    <property type="entry name" value="PHP_phosphatase"/>
</dbReference>
<evidence type="ECO:0000313" key="3">
    <source>
        <dbReference type="Proteomes" id="UP001524473"/>
    </source>
</evidence>
<dbReference type="Proteomes" id="UP001524473">
    <property type="component" value="Unassembled WGS sequence"/>
</dbReference>
<dbReference type="InterPro" id="IPR003141">
    <property type="entry name" value="Pol/His_phosphatase_N"/>
</dbReference>
<gene>
    <name evidence="2" type="ORF">NE695_09550</name>
</gene>
<evidence type="ECO:0000259" key="1">
    <source>
        <dbReference type="SMART" id="SM00481"/>
    </source>
</evidence>
<proteinExistence type="predicted"/>
<keyword evidence="3" id="KW-1185">Reference proteome</keyword>
<feature type="domain" description="Polymerase/histidinol phosphatase N-terminal" evidence="1">
    <location>
        <begin position="6"/>
        <end position="86"/>
    </location>
</feature>
<dbReference type="PANTHER" id="PTHR36928:SF1">
    <property type="entry name" value="PHOSPHATASE YCDX-RELATED"/>
    <property type="match status" value="1"/>
</dbReference>
<accession>A0ABT1RZP9</accession>
<name>A0ABT1RZP9_9FIRM</name>
<reference evidence="2 3" key="1">
    <citation type="submission" date="2022-06" db="EMBL/GenBank/DDBJ databases">
        <title>Isolation of gut microbiota from human fecal samples.</title>
        <authorList>
            <person name="Pamer E.G."/>
            <person name="Barat B."/>
            <person name="Waligurski E."/>
            <person name="Medina S."/>
            <person name="Paddock L."/>
            <person name="Mostad J."/>
        </authorList>
    </citation>
    <scope>NUCLEOTIDE SEQUENCE [LARGE SCALE GENOMIC DNA]</scope>
    <source>
        <strain evidence="2 3">DFI.9.73</strain>
    </source>
</reference>
<dbReference type="EMBL" id="JANFZH010000020">
    <property type="protein sequence ID" value="MCQ4840158.1"/>
    <property type="molecule type" value="Genomic_DNA"/>
</dbReference>
<dbReference type="SMART" id="SM00481">
    <property type="entry name" value="POLIIIAc"/>
    <property type="match status" value="1"/>
</dbReference>